<protein>
    <submittedName>
        <fullName evidence="2">Uncharacterized protein</fullName>
    </submittedName>
</protein>
<evidence type="ECO:0000313" key="2">
    <source>
        <dbReference type="EMBL" id="EKF43986.1"/>
    </source>
</evidence>
<dbReference type="OrthoDB" id="8030465at2"/>
<dbReference type="STRING" id="721133.SAMN05216176_101471"/>
<feature type="compositionally biased region" description="Acidic residues" evidence="1">
    <location>
        <begin position="24"/>
        <end position="59"/>
    </location>
</feature>
<organism evidence="2 3">
    <name type="scientific">Nitratireductor indicus C115</name>
    <dbReference type="NCBI Taxonomy" id="1231190"/>
    <lineage>
        <taxon>Bacteria</taxon>
        <taxon>Pseudomonadati</taxon>
        <taxon>Pseudomonadota</taxon>
        <taxon>Alphaproteobacteria</taxon>
        <taxon>Hyphomicrobiales</taxon>
        <taxon>Phyllobacteriaceae</taxon>
        <taxon>Nitratireductor</taxon>
    </lineage>
</organism>
<feature type="region of interest" description="Disordered" evidence="1">
    <location>
        <begin position="124"/>
        <end position="155"/>
    </location>
</feature>
<dbReference type="Proteomes" id="UP000007374">
    <property type="component" value="Unassembled WGS sequence"/>
</dbReference>
<dbReference type="PATRIC" id="fig|1231190.3.peg.882"/>
<evidence type="ECO:0000256" key="1">
    <source>
        <dbReference type="SAM" id="MobiDB-lite"/>
    </source>
</evidence>
<dbReference type="eggNOG" id="ENOG5031BN1">
    <property type="taxonomic scope" value="Bacteria"/>
</dbReference>
<keyword evidence="3" id="KW-1185">Reference proteome</keyword>
<evidence type="ECO:0000313" key="3">
    <source>
        <dbReference type="Proteomes" id="UP000007374"/>
    </source>
</evidence>
<proteinExistence type="predicted"/>
<reference evidence="2 3" key="1">
    <citation type="journal article" date="2012" name="J. Bacteriol.">
        <title>Genome Sequence of Nitratireductor indicus Type Strain C115.</title>
        <authorList>
            <person name="Lai Q."/>
            <person name="Li G."/>
            <person name="Yu Z."/>
            <person name="Shao Z."/>
        </authorList>
    </citation>
    <scope>NUCLEOTIDE SEQUENCE [LARGE SCALE GENOMIC DNA]</scope>
    <source>
        <strain evidence="2 3">C115</strain>
    </source>
</reference>
<dbReference type="RefSeq" id="WP_009756120.1">
    <property type="nucleotide sequence ID" value="NZ_AMSI01000002.1"/>
</dbReference>
<comment type="caution">
    <text evidence="2">The sequence shown here is derived from an EMBL/GenBank/DDBJ whole genome shotgun (WGS) entry which is preliminary data.</text>
</comment>
<gene>
    <name evidence="2" type="ORF">NA8A_04220</name>
</gene>
<name>K2P9Z1_9HYPH</name>
<accession>K2P9Z1</accession>
<dbReference type="AlphaFoldDB" id="K2P9Z1"/>
<feature type="region of interest" description="Disordered" evidence="1">
    <location>
        <begin position="1"/>
        <end position="100"/>
    </location>
</feature>
<sequence>MSTLTASVLAAVRGRKKGSRLENEPEENLEEEEVETGAEEDEDQPAAESEEEDTSAEDDERPKNAEEEEDQPQASSARVRRAEQGRIRAILTHPKADANPGLAAELAFGERFYSAREAGALLEHSSAGTGSLAGRMKGRSPKIGSGSAAGAGNDRQALVANVKRTIQSMHGRKPDNA</sequence>
<dbReference type="EMBL" id="AMSI01000002">
    <property type="protein sequence ID" value="EKF43986.1"/>
    <property type="molecule type" value="Genomic_DNA"/>
</dbReference>